<dbReference type="EMBL" id="JACGWJ010000010">
    <property type="protein sequence ID" value="KAL0393080.1"/>
    <property type="molecule type" value="Genomic_DNA"/>
</dbReference>
<dbReference type="PANTHER" id="PTHR23272">
    <property type="entry name" value="BED FINGER-RELATED"/>
    <property type="match status" value="1"/>
</dbReference>
<protein>
    <submittedName>
        <fullName evidence="2">AC transposase</fullName>
    </submittedName>
</protein>
<evidence type="ECO:0000313" key="2">
    <source>
        <dbReference type="EMBL" id="KAL0393080.1"/>
    </source>
</evidence>
<dbReference type="SUPFAM" id="SSF53098">
    <property type="entry name" value="Ribonuclease H-like"/>
    <property type="match status" value="1"/>
</dbReference>
<dbReference type="GO" id="GO:0046983">
    <property type="term" value="F:protein dimerization activity"/>
    <property type="evidence" value="ECO:0007669"/>
    <property type="project" value="InterPro"/>
</dbReference>
<gene>
    <name evidence="2" type="ORF">Sradi_2530800</name>
</gene>
<dbReference type="AlphaFoldDB" id="A0AAW2SKQ8"/>
<dbReference type="InterPro" id="IPR012337">
    <property type="entry name" value="RNaseH-like_sf"/>
</dbReference>
<proteinExistence type="predicted"/>
<organism evidence="2">
    <name type="scientific">Sesamum radiatum</name>
    <name type="common">Black benniseed</name>
    <dbReference type="NCBI Taxonomy" id="300843"/>
    <lineage>
        <taxon>Eukaryota</taxon>
        <taxon>Viridiplantae</taxon>
        <taxon>Streptophyta</taxon>
        <taxon>Embryophyta</taxon>
        <taxon>Tracheophyta</taxon>
        <taxon>Spermatophyta</taxon>
        <taxon>Magnoliopsida</taxon>
        <taxon>eudicotyledons</taxon>
        <taxon>Gunneridae</taxon>
        <taxon>Pentapetalae</taxon>
        <taxon>asterids</taxon>
        <taxon>lamiids</taxon>
        <taxon>Lamiales</taxon>
        <taxon>Pedaliaceae</taxon>
        <taxon>Sesamum</taxon>
    </lineage>
</organism>
<accession>A0AAW2SKQ8</accession>
<dbReference type="PANTHER" id="PTHR23272:SF166">
    <property type="entry name" value="ZINC FINGER BED DOMAIN-CONTAINING PROTEIN RICESLEEPER 2-LIKE ISOFORM X1"/>
    <property type="match status" value="1"/>
</dbReference>
<evidence type="ECO:0000259" key="1">
    <source>
        <dbReference type="Pfam" id="PF05699"/>
    </source>
</evidence>
<reference evidence="2" key="2">
    <citation type="journal article" date="2024" name="Plant">
        <title>Genomic evolution and insights into agronomic trait innovations of Sesamum species.</title>
        <authorList>
            <person name="Miao H."/>
            <person name="Wang L."/>
            <person name="Qu L."/>
            <person name="Liu H."/>
            <person name="Sun Y."/>
            <person name="Le M."/>
            <person name="Wang Q."/>
            <person name="Wei S."/>
            <person name="Zheng Y."/>
            <person name="Lin W."/>
            <person name="Duan Y."/>
            <person name="Cao H."/>
            <person name="Xiong S."/>
            <person name="Wang X."/>
            <person name="Wei L."/>
            <person name="Li C."/>
            <person name="Ma Q."/>
            <person name="Ju M."/>
            <person name="Zhao R."/>
            <person name="Li G."/>
            <person name="Mu C."/>
            <person name="Tian Q."/>
            <person name="Mei H."/>
            <person name="Zhang T."/>
            <person name="Gao T."/>
            <person name="Zhang H."/>
        </authorList>
    </citation>
    <scope>NUCLEOTIDE SEQUENCE</scope>
    <source>
        <strain evidence="2">G02</strain>
    </source>
</reference>
<feature type="domain" description="HAT C-terminal dimerisation" evidence="1">
    <location>
        <begin position="192"/>
        <end position="275"/>
    </location>
</feature>
<dbReference type="InterPro" id="IPR008906">
    <property type="entry name" value="HATC_C_dom"/>
</dbReference>
<sequence>MRIIKFAECVKQLGLKTSKKIKQDMPVIWNSTYLMLDSVVLYSLAFCQLKLVDLNYKWCPSLEEWSRVDKIMRFPKPFHEMTELFSGHRYPTSNLYFRNAWRIQMLLQEKILEFVEFCYKKLDISSSYEKVNVLREQMWELFEEYLCVVPPRCEQCSTIGTSSGCDDDMDIMMDEFDSYRSQCTDARNQSQLDLYLGETLIDRKQFPDLDVLDYWRGSSARYPELALMARDVLNIPITTVASESTFSHGGRIIGKFRSSILPTNAEAILCGRDWLEGPSL</sequence>
<name>A0AAW2SKQ8_SESRA</name>
<comment type="caution">
    <text evidence="2">The sequence shown here is derived from an EMBL/GenBank/DDBJ whole genome shotgun (WGS) entry which is preliminary data.</text>
</comment>
<reference evidence="2" key="1">
    <citation type="submission" date="2020-06" db="EMBL/GenBank/DDBJ databases">
        <authorList>
            <person name="Li T."/>
            <person name="Hu X."/>
            <person name="Zhang T."/>
            <person name="Song X."/>
            <person name="Zhang H."/>
            <person name="Dai N."/>
            <person name="Sheng W."/>
            <person name="Hou X."/>
            <person name="Wei L."/>
        </authorList>
    </citation>
    <scope>NUCLEOTIDE SEQUENCE</scope>
    <source>
        <strain evidence="2">G02</strain>
        <tissue evidence="2">Leaf</tissue>
    </source>
</reference>
<dbReference type="Pfam" id="PF05699">
    <property type="entry name" value="Dimer_Tnp_hAT"/>
    <property type="match status" value="1"/>
</dbReference>